<dbReference type="InterPro" id="IPR011711">
    <property type="entry name" value="GntR_C"/>
</dbReference>
<dbReference type="Pfam" id="PF07729">
    <property type="entry name" value="FCD"/>
    <property type="match status" value="1"/>
</dbReference>
<evidence type="ECO:0000256" key="2">
    <source>
        <dbReference type="ARBA" id="ARBA00023125"/>
    </source>
</evidence>
<keyword evidence="3" id="KW-0804">Transcription</keyword>
<dbReference type="Pfam" id="PF00392">
    <property type="entry name" value="GntR"/>
    <property type="match status" value="1"/>
</dbReference>
<dbReference type="PRINTS" id="PR00035">
    <property type="entry name" value="HTHGNTR"/>
</dbReference>
<dbReference type="SUPFAM" id="SSF48008">
    <property type="entry name" value="GntR ligand-binding domain-like"/>
    <property type="match status" value="1"/>
</dbReference>
<dbReference type="PROSITE" id="PS50949">
    <property type="entry name" value="HTH_GNTR"/>
    <property type="match status" value="1"/>
</dbReference>
<protein>
    <submittedName>
        <fullName evidence="5">GntR family transcriptional regulator</fullName>
    </submittedName>
</protein>
<organism evidence="5 6">
    <name type="scientific">Microlunatus elymi</name>
    <dbReference type="NCBI Taxonomy" id="2596828"/>
    <lineage>
        <taxon>Bacteria</taxon>
        <taxon>Bacillati</taxon>
        <taxon>Actinomycetota</taxon>
        <taxon>Actinomycetes</taxon>
        <taxon>Propionibacteriales</taxon>
        <taxon>Propionibacteriaceae</taxon>
        <taxon>Microlunatus</taxon>
    </lineage>
</organism>
<evidence type="ECO:0000259" key="4">
    <source>
        <dbReference type="PROSITE" id="PS50949"/>
    </source>
</evidence>
<dbReference type="RefSeq" id="WP_143988393.1">
    <property type="nucleotide sequence ID" value="NZ_CP041692.1"/>
</dbReference>
<dbReference type="InterPro" id="IPR036390">
    <property type="entry name" value="WH_DNA-bd_sf"/>
</dbReference>
<dbReference type="InterPro" id="IPR000524">
    <property type="entry name" value="Tscrpt_reg_HTH_GntR"/>
</dbReference>
<name>A0A516Q4V8_9ACTN</name>
<dbReference type="InterPro" id="IPR008920">
    <property type="entry name" value="TF_FadR/GntR_C"/>
</dbReference>
<dbReference type="AlphaFoldDB" id="A0A516Q4V8"/>
<evidence type="ECO:0000256" key="1">
    <source>
        <dbReference type="ARBA" id="ARBA00023015"/>
    </source>
</evidence>
<proteinExistence type="predicted"/>
<sequence length="252" mass="28265">MVSPSAGSTAAQSRRLVVPPSLAELATDQLKDMIFSGEYLPGDRLVEDRLAERMGVSRPPLREALKNLEHDGLVERLPRGGTAVRSLSHHDVYEIYTLREDLETLAIRLALPTPDPVRMQQSVAALAEMRQAAELSDEAAMTRCGLEFHIRLVALAGHRRVEQTYRSMALQMQLCMVMNNDARRDLEDLHEHVDRHQHILDVIETGDADAAIVALRDHGHDTFLLDVVDRLDGATDASVAWFEALRRRHTTQ</sequence>
<keyword evidence="2" id="KW-0238">DNA-binding</keyword>
<dbReference type="CDD" id="cd07377">
    <property type="entry name" value="WHTH_GntR"/>
    <property type="match status" value="1"/>
</dbReference>
<dbReference type="EMBL" id="CP041692">
    <property type="protein sequence ID" value="QDP98454.1"/>
    <property type="molecule type" value="Genomic_DNA"/>
</dbReference>
<dbReference type="GO" id="GO:0003700">
    <property type="term" value="F:DNA-binding transcription factor activity"/>
    <property type="evidence" value="ECO:0007669"/>
    <property type="project" value="InterPro"/>
</dbReference>
<dbReference type="KEGG" id="mik:FOE78_23400"/>
<gene>
    <name evidence="5" type="ORF">FOE78_23400</name>
</gene>
<reference evidence="5 6" key="1">
    <citation type="submission" date="2019-07" db="EMBL/GenBank/DDBJ databases">
        <title>Microlunatus dokdonensis sp. nov. isolated from the rhizospheric soil of the wild plant Elymus tsukushiensis.</title>
        <authorList>
            <person name="Ghim S.-Y."/>
            <person name="Hwang Y.-J."/>
            <person name="Son J.-S."/>
            <person name="Shin J.-H."/>
        </authorList>
    </citation>
    <scope>NUCLEOTIDE SEQUENCE [LARGE SCALE GENOMIC DNA]</scope>
    <source>
        <strain evidence="5 6">KUDC0627</strain>
    </source>
</reference>
<dbReference type="InterPro" id="IPR036388">
    <property type="entry name" value="WH-like_DNA-bd_sf"/>
</dbReference>
<dbReference type="Proteomes" id="UP000319263">
    <property type="component" value="Chromosome"/>
</dbReference>
<keyword evidence="1" id="KW-0805">Transcription regulation</keyword>
<evidence type="ECO:0000256" key="3">
    <source>
        <dbReference type="ARBA" id="ARBA00023163"/>
    </source>
</evidence>
<evidence type="ECO:0000313" key="6">
    <source>
        <dbReference type="Proteomes" id="UP000319263"/>
    </source>
</evidence>
<dbReference type="Gene3D" id="1.10.10.10">
    <property type="entry name" value="Winged helix-like DNA-binding domain superfamily/Winged helix DNA-binding domain"/>
    <property type="match status" value="1"/>
</dbReference>
<keyword evidence="6" id="KW-1185">Reference proteome</keyword>
<dbReference type="GO" id="GO:0003677">
    <property type="term" value="F:DNA binding"/>
    <property type="evidence" value="ECO:0007669"/>
    <property type="project" value="UniProtKB-KW"/>
</dbReference>
<dbReference type="Gene3D" id="1.20.120.530">
    <property type="entry name" value="GntR ligand-binding domain-like"/>
    <property type="match status" value="1"/>
</dbReference>
<dbReference type="OrthoDB" id="8663149at2"/>
<feature type="domain" description="HTH gntR-type" evidence="4">
    <location>
        <begin position="20"/>
        <end position="87"/>
    </location>
</feature>
<evidence type="ECO:0000313" key="5">
    <source>
        <dbReference type="EMBL" id="QDP98454.1"/>
    </source>
</evidence>
<accession>A0A516Q4V8</accession>
<dbReference type="PANTHER" id="PTHR43537:SF45">
    <property type="entry name" value="GNTR FAMILY REGULATORY PROTEIN"/>
    <property type="match status" value="1"/>
</dbReference>
<dbReference type="SMART" id="SM00345">
    <property type="entry name" value="HTH_GNTR"/>
    <property type="match status" value="1"/>
</dbReference>
<dbReference type="SMART" id="SM00895">
    <property type="entry name" value="FCD"/>
    <property type="match status" value="1"/>
</dbReference>
<dbReference type="SUPFAM" id="SSF46785">
    <property type="entry name" value="Winged helix' DNA-binding domain"/>
    <property type="match status" value="1"/>
</dbReference>
<dbReference type="PANTHER" id="PTHR43537">
    <property type="entry name" value="TRANSCRIPTIONAL REGULATOR, GNTR FAMILY"/>
    <property type="match status" value="1"/>
</dbReference>